<keyword evidence="1" id="KW-0472">Membrane</keyword>
<dbReference type="InterPro" id="IPR006860">
    <property type="entry name" value="FecR"/>
</dbReference>
<evidence type="ECO:0000313" key="3">
    <source>
        <dbReference type="EMBL" id="MBB3206168.1"/>
    </source>
</evidence>
<evidence type="ECO:0000313" key="4">
    <source>
        <dbReference type="Proteomes" id="UP000536179"/>
    </source>
</evidence>
<dbReference type="GO" id="GO:0016989">
    <property type="term" value="F:sigma factor antagonist activity"/>
    <property type="evidence" value="ECO:0007669"/>
    <property type="project" value="TreeGrafter"/>
</dbReference>
<dbReference type="PANTHER" id="PTHR30273">
    <property type="entry name" value="PERIPLASMIC SIGNAL SENSOR AND SIGMA FACTOR ACTIVATOR FECR-RELATED"/>
    <property type="match status" value="1"/>
</dbReference>
<comment type="caution">
    <text evidence="3">The sequence shown here is derived from an EMBL/GenBank/DDBJ whole genome shotgun (WGS) entry which is preliminary data.</text>
</comment>
<organism evidence="3 4">
    <name type="scientific">Aporhodopirellula rubra</name>
    <dbReference type="NCBI Taxonomy" id="980271"/>
    <lineage>
        <taxon>Bacteria</taxon>
        <taxon>Pseudomonadati</taxon>
        <taxon>Planctomycetota</taxon>
        <taxon>Planctomycetia</taxon>
        <taxon>Pirellulales</taxon>
        <taxon>Pirellulaceae</taxon>
        <taxon>Aporhodopirellula</taxon>
    </lineage>
</organism>
<reference evidence="3 4" key="1">
    <citation type="submission" date="2020-08" db="EMBL/GenBank/DDBJ databases">
        <title>Genomic Encyclopedia of Type Strains, Phase III (KMG-III): the genomes of soil and plant-associated and newly described type strains.</title>
        <authorList>
            <person name="Whitman W."/>
        </authorList>
    </citation>
    <scope>NUCLEOTIDE SEQUENCE [LARGE SCALE GENOMIC DNA]</scope>
    <source>
        <strain evidence="3 4">CECT 8075</strain>
    </source>
</reference>
<dbReference type="AlphaFoldDB" id="A0A7W5H5E9"/>
<dbReference type="RefSeq" id="WP_184304421.1">
    <property type="nucleotide sequence ID" value="NZ_JACHXU010000005.1"/>
</dbReference>
<dbReference type="InterPro" id="IPR012373">
    <property type="entry name" value="Ferrdict_sens_TM"/>
</dbReference>
<feature type="domain" description="FecR protein" evidence="2">
    <location>
        <begin position="172"/>
        <end position="257"/>
    </location>
</feature>
<accession>A0A7W5H5E9</accession>
<dbReference type="PANTHER" id="PTHR30273:SF2">
    <property type="entry name" value="PROTEIN FECR"/>
    <property type="match status" value="1"/>
</dbReference>
<dbReference type="Proteomes" id="UP000536179">
    <property type="component" value="Unassembled WGS sequence"/>
</dbReference>
<keyword evidence="4" id="KW-1185">Reference proteome</keyword>
<proteinExistence type="predicted"/>
<gene>
    <name evidence="3" type="ORF">FHS27_001976</name>
</gene>
<dbReference type="Gene3D" id="2.60.120.1440">
    <property type="match status" value="1"/>
</dbReference>
<keyword evidence="1" id="KW-1133">Transmembrane helix</keyword>
<feature type="transmembrane region" description="Helical" evidence="1">
    <location>
        <begin position="79"/>
        <end position="100"/>
    </location>
</feature>
<dbReference type="Pfam" id="PF04773">
    <property type="entry name" value="FecR"/>
    <property type="match status" value="1"/>
</dbReference>
<evidence type="ECO:0000256" key="1">
    <source>
        <dbReference type="SAM" id="Phobius"/>
    </source>
</evidence>
<name>A0A7W5H5E9_9BACT</name>
<sequence>MNEKDMISQELISRYLDEDLDDSQFAEFQSRLADREFSRLLAEHLVDHVSCYELGLNDRLPSSKVVPSLATTPASLPTWRVALVVMAASALFALGCWSFLRYPRTFSKDLRVAEAITKGTASDTNPSGLEATRQVIGKVTMAEGRLAALDNRVKLGMAVHSHQSFSIEAMAGSIEIEFLDGTAVKMFGPAEVVCSVQDGQKKVESENGNLLLSVKPQPAGKPLLVVTPKAVLEVLGTELAITADSITTKLRVNHGHVVMRRIEDGNQVDVKANQKATVSSSVEMLAEQVSQLPDTWEANLENGLPESWIAGEILKSSPGAVTAVPVSNRWGLNYTITSNVDYTDGLFRIHNDSYLNFRIRMKKSGFYQVLFESRRTDFKGVIPNHEYQETHADWMQDDGWHTVSIPFTVFRHSIANSDGTWPEFETRSRYPRMEELVPFFIQFSTLGDDLGLSVERIWVSRGKPQDLVG</sequence>
<protein>
    <recommendedName>
        <fullName evidence="2">FecR protein domain-containing protein</fullName>
    </recommendedName>
</protein>
<evidence type="ECO:0000259" key="2">
    <source>
        <dbReference type="Pfam" id="PF04773"/>
    </source>
</evidence>
<keyword evidence="1" id="KW-0812">Transmembrane</keyword>
<dbReference type="EMBL" id="JACHXU010000005">
    <property type="protein sequence ID" value="MBB3206168.1"/>
    <property type="molecule type" value="Genomic_DNA"/>
</dbReference>